<feature type="region of interest" description="Disordered" evidence="1">
    <location>
        <begin position="1"/>
        <end position="26"/>
    </location>
</feature>
<feature type="compositionally biased region" description="Polar residues" evidence="1">
    <location>
        <begin position="644"/>
        <end position="653"/>
    </location>
</feature>
<sequence>MKGDKEEGEKQKSTTNANEHRYEEMSLEEKKAKVAIEKARMKRAAGNSITLGHFKAMLTLIREEYAKNKKLKLAKAKAKEILKLEEESKGKYLQHIVLCQKVFDAIMRGEKLDVQATYLTDKLTEEELDDHKFILKELSSRNGDWRRRLDIVTYVEEHLDEYEYCNELISDENVQAFVYGWTAQILDDRSHLSQTACRLLPSVVTSIIGRKETAACFFERGLLDAIFFALFTVVRGKRAPELCKIGEIAAVQILDILANVAEGIRIHMHIYIYICNGYLLIIYTYIINPSFFFFFFFFLLFLPTVCVSLGVEEEEMHCRAKSQSALLEQMVRQIGQEHKETKSVSKRASNHVRMLTDSKLAYQATSESPRQTQTPTKGETPRGVSGQNRSPRIARLAKLYEGSLESSSGSTTRKKIDKSTVTWKVRMSKDSYNMLLRILTDHSTYAIEKHESVRAICQILLGYLLFGVDQQHCESEGAGHSKTAFNVSVAGEHSHSDKDTLHHSAETDFGLKSVKMNKVPVRAFLFDIETFRSQIKHILAQGVDDRAECVRAHAMKLLQKLETAFGHQYIIFVFGLFASQNLEKWFDNDTLYRYTKWMKRQESSNRSKSSKTAGSSSETRNPRRVRMNIAEMKALARKKKQEQEQNNETNASVENIVKEGPEGDRISKEQTQCGITTAAVTQSHNEKNGQDDQVSSQASKNTE</sequence>
<feature type="compositionally biased region" description="Low complexity" evidence="1">
    <location>
        <begin position="606"/>
        <end position="619"/>
    </location>
</feature>
<dbReference type="AlphaFoldDB" id="X6MTJ8"/>
<keyword evidence="3" id="KW-1185">Reference proteome</keyword>
<comment type="caution">
    <text evidence="2">The sequence shown here is derived from an EMBL/GenBank/DDBJ whole genome shotgun (WGS) entry which is preliminary data.</text>
</comment>
<reference evidence="2 3" key="1">
    <citation type="journal article" date="2013" name="Curr. Biol.">
        <title>The Genome of the Foraminiferan Reticulomyxa filosa.</title>
        <authorList>
            <person name="Glockner G."/>
            <person name="Hulsmann N."/>
            <person name="Schleicher M."/>
            <person name="Noegel A.A."/>
            <person name="Eichinger L."/>
            <person name="Gallinger C."/>
            <person name="Pawlowski J."/>
            <person name="Sierra R."/>
            <person name="Euteneuer U."/>
            <person name="Pillet L."/>
            <person name="Moustafa A."/>
            <person name="Platzer M."/>
            <person name="Groth M."/>
            <person name="Szafranski K."/>
            <person name="Schliwa M."/>
        </authorList>
    </citation>
    <scope>NUCLEOTIDE SEQUENCE [LARGE SCALE GENOMIC DNA]</scope>
</reference>
<feature type="region of interest" description="Disordered" evidence="1">
    <location>
        <begin position="362"/>
        <end position="390"/>
    </location>
</feature>
<accession>X6MTJ8</accession>
<dbReference type="EMBL" id="ASPP01017834">
    <property type="protein sequence ID" value="ETO16782.1"/>
    <property type="molecule type" value="Genomic_DNA"/>
</dbReference>
<evidence type="ECO:0000313" key="3">
    <source>
        <dbReference type="Proteomes" id="UP000023152"/>
    </source>
</evidence>
<feature type="compositionally biased region" description="Polar residues" evidence="1">
    <location>
        <begin position="691"/>
        <end position="703"/>
    </location>
</feature>
<name>X6MTJ8_RETFI</name>
<feature type="region of interest" description="Disordered" evidence="1">
    <location>
        <begin position="602"/>
        <end position="703"/>
    </location>
</feature>
<evidence type="ECO:0000313" key="2">
    <source>
        <dbReference type="EMBL" id="ETO16782.1"/>
    </source>
</evidence>
<organism evidence="2 3">
    <name type="scientific">Reticulomyxa filosa</name>
    <dbReference type="NCBI Taxonomy" id="46433"/>
    <lineage>
        <taxon>Eukaryota</taxon>
        <taxon>Sar</taxon>
        <taxon>Rhizaria</taxon>
        <taxon>Retaria</taxon>
        <taxon>Foraminifera</taxon>
        <taxon>Monothalamids</taxon>
        <taxon>Reticulomyxidae</taxon>
        <taxon>Reticulomyxa</taxon>
    </lineage>
</organism>
<evidence type="ECO:0000256" key="1">
    <source>
        <dbReference type="SAM" id="MobiDB-lite"/>
    </source>
</evidence>
<gene>
    <name evidence="2" type="ORF">RFI_20557</name>
</gene>
<proteinExistence type="predicted"/>
<dbReference type="Proteomes" id="UP000023152">
    <property type="component" value="Unassembled WGS sequence"/>
</dbReference>
<protein>
    <submittedName>
        <fullName evidence="2">Uncharacterized protein</fullName>
    </submittedName>
</protein>
<feature type="compositionally biased region" description="Polar residues" evidence="1">
    <location>
        <begin position="669"/>
        <end position="683"/>
    </location>
</feature>
<feature type="compositionally biased region" description="Basic and acidic residues" evidence="1">
    <location>
        <begin position="656"/>
        <end position="668"/>
    </location>
</feature>
<feature type="compositionally biased region" description="Polar residues" evidence="1">
    <location>
        <begin position="363"/>
        <end position="377"/>
    </location>
</feature>